<comment type="caution">
    <text evidence="1">The sequence shown here is derived from an EMBL/GenBank/DDBJ whole genome shotgun (WGS) entry which is preliminary data.</text>
</comment>
<name>A0ABV0QKU0_9TELE</name>
<evidence type="ECO:0000313" key="1">
    <source>
        <dbReference type="EMBL" id="MEQ2196419.1"/>
    </source>
</evidence>
<sequence length="154" mass="16370">MSSAIFFSSPSSLRSPPTGGARLVMSHEVARLAGTNRLQPLIVYDVAFPLSIPPPISILLSESPSLPILSILYGKPGFIQGGVEVTATENGVYFTAPDPFRFPTYSTPARPDTSGLFNPPGVATSTTPSFHPLLNGRMQQNLHSAVALGKTDFQ</sequence>
<protein>
    <submittedName>
        <fullName evidence="1">Uncharacterized protein</fullName>
    </submittedName>
</protein>
<reference evidence="1 2" key="1">
    <citation type="submission" date="2021-06" db="EMBL/GenBank/DDBJ databases">
        <authorList>
            <person name="Palmer J.M."/>
        </authorList>
    </citation>
    <scope>NUCLEOTIDE SEQUENCE [LARGE SCALE GENOMIC DNA]</scope>
    <source>
        <strain evidence="1 2">XC_2019</strain>
        <tissue evidence="1">Muscle</tissue>
    </source>
</reference>
<keyword evidence="2" id="KW-1185">Reference proteome</keyword>
<dbReference type="EMBL" id="JAHRIN010016870">
    <property type="protein sequence ID" value="MEQ2196419.1"/>
    <property type="molecule type" value="Genomic_DNA"/>
</dbReference>
<organism evidence="1 2">
    <name type="scientific">Xenoophorus captivus</name>
    <dbReference type="NCBI Taxonomy" id="1517983"/>
    <lineage>
        <taxon>Eukaryota</taxon>
        <taxon>Metazoa</taxon>
        <taxon>Chordata</taxon>
        <taxon>Craniata</taxon>
        <taxon>Vertebrata</taxon>
        <taxon>Euteleostomi</taxon>
        <taxon>Actinopterygii</taxon>
        <taxon>Neopterygii</taxon>
        <taxon>Teleostei</taxon>
        <taxon>Neoteleostei</taxon>
        <taxon>Acanthomorphata</taxon>
        <taxon>Ovalentaria</taxon>
        <taxon>Atherinomorphae</taxon>
        <taxon>Cyprinodontiformes</taxon>
        <taxon>Goodeidae</taxon>
        <taxon>Xenoophorus</taxon>
    </lineage>
</organism>
<accession>A0ABV0QKU0</accession>
<proteinExistence type="predicted"/>
<gene>
    <name evidence="1" type="ORF">XENOCAPTIV_026268</name>
</gene>
<dbReference type="Proteomes" id="UP001434883">
    <property type="component" value="Unassembled WGS sequence"/>
</dbReference>
<evidence type="ECO:0000313" key="2">
    <source>
        <dbReference type="Proteomes" id="UP001434883"/>
    </source>
</evidence>